<evidence type="ECO:0000313" key="3">
    <source>
        <dbReference type="Proteomes" id="UP000694888"/>
    </source>
</evidence>
<evidence type="ECO:0000256" key="2">
    <source>
        <dbReference type="SAM" id="SignalP"/>
    </source>
</evidence>
<sequence>MEYGSIGITGPFRHAVHFFILVSLLALSQLDTAASQSMYTWAVGPFGECEYDGRTKCGPGGKQYREVWCTVRTGTAVLDENCLIDFKPPGGRECAKKCMSSGKVMLKKPYDGESDNDRDYNPEHSDYDNQGRGYTEAGRWNYDTGGAEKDVLGGAEYGGRPPV</sequence>
<name>A0ABM0ZVH9_APLCA</name>
<evidence type="ECO:0000256" key="1">
    <source>
        <dbReference type="SAM" id="MobiDB-lite"/>
    </source>
</evidence>
<gene>
    <name evidence="4" type="primary">LOC106011185</name>
</gene>
<keyword evidence="3" id="KW-1185">Reference proteome</keyword>
<feature type="chain" id="PRO_5046453803" evidence="2">
    <location>
        <begin position="36"/>
        <end position="163"/>
    </location>
</feature>
<reference evidence="4" key="1">
    <citation type="submission" date="2025-08" db="UniProtKB">
        <authorList>
            <consortium name="RefSeq"/>
        </authorList>
    </citation>
    <scope>IDENTIFICATION</scope>
</reference>
<dbReference type="RefSeq" id="XP_012935390.1">
    <property type="nucleotide sequence ID" value="XM_013079936.2"/>
</dbReference>
<organism evidence="3 4">
    <name type="scientific">Aplysia californica</name>
    <name type="common">California sea hare</name>
    <dbReference type="NCBI Taxonomy" id="6500"/>
    <lineage>
        <taxon>Eukaryota</taxon>
        <taxon>Metazoa</taxon>
        <taxon>Spiralia</taxon>
        <taxon>Lophotrochozoa</taxon>
        <taxon>Mollusca</taxon>
        <taxon>Gastropoda</taxon>
        <taxon>Heterobranchia</taxon>
        <taxon>Euthyneura</taxon>
        <taxon>Tectipleura</taxon>
        <taxon>Aplysiida</taxon>
        <taxon>Aplysioidea</taxon>
        <taxon>Aplysiidae</taxon>
        <taxon>Aplysia</taxon>
    </lineage>
</organism>
<evidence type="ECO:0000313" key="4">
    <source>
        <dbReference type="RefSeq" id="XP_012935390.1"/>
    </source>
</evidence>
<dbReference type="GeneID" id="106011185"/>
<proteinExistence type="predicted"/>
<feature type="signal peptide" evidence="2">
    <location>
        <begin position="1"/>
        <end position="35"/>
    </location>
</feature>
<protein>
    <submittedName>
        <fullName evidence="4">Thrombospondin type-1 domain-containing protein 7A</fullName>
    </submittedName>
</protein>
<accession>A0ABM0ZVH9</accession>
<feature type="region of interest" description="Disordered" evidence="1">
    <location>
        <begin position="109"/>
        <end position="163"/>
    </location>
</feature>
<keyword evidence="2" id="KW-0732">Signal</keyword>
<dbReference type="Proteomes" id="UP000694888">
    <property type="component" value="Unplaced"/>
</dbReference>
<feature type="non-terminal residue" evidence="4">
    <location>
        <position position="163"/>
    </location>
</feature>
<feature type="compositionally biased region" description="Basic and acidic residues" evidence="1">
    <location>
        <begin position="109"/>
        <end position="129"/>
    </location>
</feature>